<keyword evidence="2" id="KW-0732">Signal</keyword>
<protein>
    <recommendedName>
        <fullName evidence="5">AMIN domain-containing protein</fullName>
    </recommendedName>
</protein>
<dbReference type="Proteomes" id="UP000011744">
    <property type="component" value="Unassembled WGS sequence"/>
</dbReference>
<evidence type="ECO:0000256" key="2">
    <source>
        <dbReference type="SAM" id="SignalP"/>
    </source>
</evidence>
<dbReference type="AlphaFoldDB" id="M2YZX3"/>
<feature type="signal peptide" evidence="2">
    <location>
        <begin position="1"/>
        <end position="31"/>
    </location>
</feature>
<evidence type="ECO:0000256" key="1">
    <source>
        <dbReference type="SAM" id="MobiDB-lite"/>
    </source>
</evidence>
<feature type="compositionally biased region" description="Basic and acidic residues" evidence="1">
    <location>
        <begin position="361"/>
        <end position="370"/>
    </location>
</feature>
<feature type="compositionally biased region" description="Pro residues" evidence="1">
    <location>
        <begin position="177"/>
        <end position="186"/>
    </location>
</feature>
<comment type="caution">
    <text evidence="3">The sequence shown here is derived from an EMBL/GenBank/DDBJ whole genome shotgun (WGS) entry which is preliminary data.</text>
</comment>
<feature type="chain" id="PRO_5004030570" description="AMIN domain-containing protein" evidence="2">
    <location>
        <begin position="32"/>
        <end position="370"/>
    </location>
</feature>
<proteinExistence type="predicted"/>
<feature type="compositionally biased region" description="Pro residues" evidence="1">
    <location>
        <begin position="135"/>
        <end position="156"/>
    </location>
</feature>
<sequence length="370" mass="38246">MSASDSRRPPARLCAFLLFISLVLGSAAVMAQTSPRAAEHDGFGRMVFDWDGPVKFSAETVNSQLIVRFDKPIAGDPRVVLKPLSRYLKGVTISPDRKMVTFPLAVPVQVKSFQTGGNSVVVDLSEDKKANSSSAPPPPPAQVIPPAEVPAIPPAEAPAKGKDAAAKPAETAKPAEPAKPAPPVQPQGPATDLMVRGGEHTGFNRLVFDWPKPVGYSVDEAGATVSINFDRLANLNVTSLKAALPPDVGFLEAKGNGKGTSVILSLPQGMRVRHFTNGPRVAVDLVRPAGAPPPPRPNGAAAPPLAPAPGTEEQPPALKPLDQPAVPPAEAKTNGNGKPPAAPPPAAANGTAEGEPAPLRPGDEIRPVPA</sequence>
<organism evidence="3 4">
    <name type="scientific">Paramagnetospirillum caucaseum</name>
    <dbReference type="NCBI Taxonomy" id="1244869"/>
    <lineage>
        <taxon>Bacteria</taxon>
        <taxon>Pseudomonadati</taxon>
        <taxon>Pseudomonadota</taxon>
        <taxon>Alphaproteobacteria</taxon>
        <taxon>Rhodospirillales</taxon>
        <taxon>Magnetospirillaceae</taxon>
        <taxon>Paramagnetospirillum</taxon>
    </lineage>
</organism>
<feature type="compositionally biased region" description="Low complexity" evidence="1">
    <location>
        <begin position="166"/>
        <end position="175"/>
    </location>
</feature>
<keyword evidence="4" id="KW-1185">Reference proteome</keyword>
<gene>
    <name evidence="3" type="ORF">H261_22903</name>
</gene>
<feature type="region of interest" description="Disordered" evidence="1">
    <location>
        <begin position="127"/>
        <end position="191"/>
    </location>
</feature>
<evidence type="ECO:0000313" key="4">
    <source>
        <dbReference type="Proteomes" id="UP000011744"/>
    </source>
</evidence>
<dbReference type="eggNOG" id="COG3266">
    <property type="taxonomic scope" value="Bacteria"/>
</dbReference>
<accession>M2YZX3</accession>
<reference evidence="3 4" key="1">
    <citation type="journal article" date="2014" name="Genome Announc.">
        <title>Draft Genome Sequence of Magnetospirillum sp. Strain SO-1, a Freshwater Magnetotactic Bacterium Isolated from the Ol'khovka River, Russia.</title>
        <authorList>
            <person name="Grouzdev D.S."/>
            <person name="Dziuba M.V."/>
            <person name="Sukhacheva M.S."/>
            <person name="Mardanov A.V."/>
            <person name="Beletskiy A.V."/>
            <person name="Kuznetsov B.B."/>
            <person name="Skryabin K.G."/>
        </authorList>
    </citation>
    <scope>NUCLEOTIDE SEQUENCE [LARGE SCALE GENOMIC DNA]</scope>
    <source>
        <strain evidence="3 4">SO-1</strain>
    </source>
</reference>
<feature type="compositionally biased region" description="Low complexity" evidence="1">
    <location>
        <begin position="347"/>
        <end position="357"/>
    </location>
</feature>
<dbReference type="EMBL" id="AONQ01000146">
    <property type="protein sequence ID" value="EME67555.1"/>
    <property type="molecule type" value="Genomic_DNA"/>
</dbReference>
<name>M2YZX3_9PROT</name>
<evidence type="ECO:0000313" key="3">
    <source>
        <dbReference type="EMBL" id="EME67555.1"/>
    </source>
</evidence>
<feature type="region of interest" description="Disordered" evidence="1">
    <location>
        <begin position="285"/>
        <end position="370"/>
    </location>
</feature>
<dbReference type="STRING" id="1244869.H261_22903"/>
<feature type="non-terminal residue" evidence="3">
    <location>
        <position position="370"/>
    </location>
</feature>
<evidence type="ECO:0008006" key="5">
    <source>
        <dbReference type="Google" id="ProtNLM"/>
    </source>
</evidence>